<evidence type="ECO:0000313" key="3">
    <source>
        <dbReference type="Proteomes" id="UP000789901"/>
    </source>
</evidence>
<feature type="non-terminal residue" evidence="2">
    <location>
        <position position="1"/>
    </location>
</feature>
<name>A0ABN7X8S0_GIGMA</name>
<feature type="compositionally biased region" description="Polar residues" evidence="1">
    <location>
        <begin position="1"/>
        <end position="21"/>
    </location>
</feature>
<organism evidence="2 3">
    <name type="scientific">Gigaspora margarita</name>
    <dbReference type="NCBI Taxonomy" id="4874"/>
    <lineage>
        <taxon>Eukaryota</taxon>
        <taxon>Fungi</taxon>
        <taxon>Fungi incertae sedis</taxon>
        <taxon>Mucoromycota</taxon>
        <taxon>Glomeromycotina</taxon>
        <taxon>Glomeromycetes</taxon>
        <taxon>Diversisporales</taxon>
        <taxon>Gigasporaceae</taxon>
        <taxon>Gigaspora</taxon>
    </lineage>
</organism>
<reference evidence="2 3" key="1">
    <citation type="submission" date="2021-06" db="EMBL/GenBank/DDBJ databases">
        <authorList>
            <person name="Kallberg Y."/>
            <person name="Tangrot J."/>
            <person name="Rosling A."/>
        </authorList>
    </citation>
    <scope>NUCLEOTIDE SEQUENCE [LARGE SCALE GENOMIC DNA]</scope>
    <source>
        <strain evidence="2 3">120-4 pot B 10/14</strain>
    </source>
</reference>
<proteinExistence type="predicted"/>
<gene>
    <name evidence="2" type="ORF">GMARGA_LOCUS40403</name>
</gene>
<comment type="caution">
    <text evidence="2">The sequence shown here is derived from an EMBL/GenBank/DDBJ whole genome shotgun (WGS) entry which is preliminary data.</text>
</comment>
<dbReference type="EMBL" id="CAJVQB010102860">
    <property type="protein sequence ID" value="CAG8850797.1"/>
    <property type="molecule type" value="Genomic_DNA"/>
</dbReference>
<feature type="region of interest" description="Disordered" evidence="1">
    <location>
        <begin position="1"/>
        <end position="22"/>
    </location>
</feature>
<dbReference type="Proteomes" id="UP000789901">
    <property type="component" value="Unassembled WGS sequence"/>
</dbReference>
<evidence type="ECO:0000256" key="1">
    <source>
        <dbReference type="SAM" id="MobiDB-lite"/>
    </source>
</evidence>
<evidence type="ECO:0000313" key="2">
    <source>
        <dbReference type="EMBL" id="CAG8850797.1"/>
    </source>
</evidence>
<protein>
    <submittedName>
        <fullName evidence="2">1367_t:CDS:1</fullName>
    </submittedName>
</protein>
<sequence>ELNQKISSQQTHIYRHLTTTPEVKVPKMTKPMTKLPANKKNNQEQLFEQISIQLYKTHQKLPKSQ</sequence>
<keyword evidence="3" id="KW-1185">Reference proteome</keyword>
<accession>A0ABN7X8S0</accession>